<dbReference type="GO" id="GO:0004222">
    <property type="term" value="F:metalloendopeptidase activity"/>
    <property type="evidence" value="ECO:0007669"/>
    <property type="project" value="InterPro"/>
</dbReference>
<dbReference type="Gene3D" id="2.60.120.830">
    <property type="match status" value="1"/>
</dbReference>
<keyword evidence="3" id="KW-0964">Secreted</keyword>
<evidence type="ECO:0000256" key="4">
    <source>
        <dbReference type="ARBA" id="ARBA00022530"/>
    </source>
</evidence>
<feature type="disulfide bond" evidence="17">
    <location>
        <begin position="326"/>
        <end position="380"/>
    </location>
</feature>
<feature type="domain" description="Peptidase M12B" evidence="21">
    <location>
        <begin position="252"/>
        <end position="462"/>
    </location>
</feature>
<accession>A0A7M5X253</accession>
<dbReference type="GO" id="GO:0006508">
    <property type="term" value="P:proteolysis"/>
    <property type="evidence" value="ECO:0007669"/>
    <property type="project" value="UniProtKB-KW"/>
</dbReference>
<dbReference type="SMART" id="SM00209">
    <property type="entry name" value="TSP1"/>
    <property type="match status" value="5"/>
</dbReference>
<dbReference type="Gene3D" id="2.20.100.10">
    <property type="entry name" value="Thrombospondin type-1 (TSP1) repeat"/>
    <property type="match status" value="4"/>
</dbReference>
<dbReference type="RefSeq" id="XP_066921601.1">
    <property type="nucleotide sequence ID" value="XM_067065500.1"/>
</dbReference>
<evidence type="ECO:0000256" key="17">
    <source>
        <dbReference type="PIRSR" id="PIRSR613273-3"/>
    </source>
</evidence>
<feature type="disulfide bond" evidence="17">
    <location>
        <begin position="497"/>
        <end position="523"/>
    </location>
</feature>
<feature type="disulfide bond" evidence="17">
    <location>
        <begin position="570"/>
        <end position="607"/>
    </location>
</feature>
<comment type="caution">
    <text evidence="18">Lacks conserved residue(s) required for the propagation of feature annotation.</text>
</comment>
<feature type="disulfide bond" evidence="17">
    <location>
        <begin position="486"/>
        <end position="515"/>
    </location>
</feature>
<feature type="binding site" evidence="16">
    <location>
        <position position="457"/>
    </location>
    <ligand>
        <name>Ca(2+)</name>
        <dbReference type="ChEBI" id="CHEBI:29108"/>
        <label>1</label>
    </ligand>
</feature>
<keyword evidence="20" id="KW-0732">Signal</keyword>
<feature type="disulfide bond" evidence="17">
    <location>
        <begin position="355"/>
        <end position="362"/>
    </location>
</feature>
<dbReference type="InterPro" id="IPR036383">
    <property type="entry name" value="TSP1_rpt_sf"/>
</dbReference>
<dbReference type="InterPro" id="IPR000884">
    <property type="entry name" value="TSP1_rpt"/>
</dbReference>
<dbReference type="SUPFAM" id="SSF82895">
    <property type="entry name" value="TSP-1 type 1 repeat"/>
    <property type="match status" value="4"/>
</dbReference>
<dbReference type="GO" id="GO:0030198">
    <property type="term" value="P:extracellular matrix organization"/>
    <property type="evidence" value="ECO:0007669"/>
    <property type="project" value="InterPro"/>
</dbReference>
<dbReference type="Pfam" id="PF01421">
    <property type="entry name" value="Reprolysin"/>
    <property type="match status" value="1"/>
</dbReference>
<evidence type="ECO:0000256" key="16">
    <source>
        <dbReference type="PIRSR" id="PIRSR613273-2"/>
    </source>
</evidence>
<dbReference type="GO" id="GO:0031012">
    <property type="term" value="C:extracellular matrix"/>
    <property type="evidence" value="ECO:0007669"/>
    <property type="project" value="TreeGrafter"/>
</dbReference>
<evidence type="ECO:0000313" key="23">
    <source>
        <dbReference type="Proteomes" id="UP000594262"/>
    </source>
</evidence>
<keyword evidence="5" id="KW-0645">Protease</keyword>
<keyword evidence="9" id="KW-0378">Hydrolase</keyword>
<dbReference type="InterPro" id="IPR010294">
    <property type="entry name" value="ADAMTS_spacer1"/>
</dbReference>
<feature type="binding site" evidence="16 18">
    <location>
        <position position="400"/>
    </location>
    <ligand>
        <name>Zn(2+)</name>
        <dbReference type="ChEBI" id="CHEBI:29105"/>
        <note>catalytic</note>
    </ligand>
</feature>
<evidence type="ECO:0000256" key="18">
    <source>
        <dbReference type="PROSITE-ProRule" id="PRU00276"/>
    </source>
</evidence>
<dbReference type="Pfam" id="PF17771">
    <property type="entry name" value="ADAMTS_CR_2"/>
    <property type="match status" value="1"/>
</dbReference>
<feature type="disulfide bond" evidence="17">
    <location>
        <begin position="413"/>
        <end position="441"/>
    </location>
</feature>
<dbReference type="Gene3D" id="3.40.390.10">
    <property type="entry name" value="Collagenase (Catalytic Domain)"/>
    <property type="match status" value="1"/>
</dbReference>
<evidence type="ECO:0000256" key="10">
    <source>
        <dbReference type="ARBA" id="ARBA00022833"/>
    </source>
</evidence>
<feature type="disulfide bond" evidence="17">
    <location>
        <begin position="585"/>
        <end position="597"/>
    </location>
</feature>
<keyword evidence="11" id="KW-0472">Membrane</keyword>
<protein>
    <recommendedName>
        <fullName evidence="21">Peptidase M12B domain-containing protein</fullName>
    </recommendedName>
</protein>
<dbReference type="Pfam" id="PF19030">
    <property type="entry name" value="TSP1_ADAMTS"/>
    <property type="match status" value="3"/>
</dbReference>
<evidence type="ECO:0000256" key="20">
    <source>
        <dbReference type="SAM" id="SignalP"/>
    </source>
</evidence>
<evidence type="ECO:0000256" key="14">
    <source>
        <dbReference type="ARBA" id="ARBA00023180"/>
    </source>
</evidence>
<dbReference type="PRINTS" id="PR01705">
    <property type="entry name" value="TSP1REPEAT"/>
</dbReference>
<keyword evidence="8" id="KW-0677">Repeat</keyword>
<dbReference type="Pfam" id="PF05986">
    <property type="entry name" value="ADAMTS_spacer1"/>
    <property type="match status" value="1"/>
</dbReference>
<evidence type="ECO:0000256" key="2">
    <source>
        <dbReference type="ARBA" id="ARBA00004498"/>
    </source>
</evidence>
<feature type="binding site" evidence="16">
    <location>
        <position position="255"/>
    </location>
    <ligand>
        <name>Ca(2+)</name>
        <dbReference type="ChEBI" id="CHEBI:29108"/>
        <label>1</label>
    </ligand>
</feature>
<feature type="disulfide bond" evidence="17">
    <location>
        <begin position="374"/>
        <end position="457"/>
    </location>
</feature>
<dbReference type="InterPro" id="IPR050439">
    <property type="entry name" value="ADAMTS_ADAMTS-like"/>
</dbReference>
<feature type="binding site" evidence="16 18">
    <location>
        <position position="396"/>
    </location>
    <ligand>
        <name>Zn(2+)</name>
        <dbReference type="ChEBI" id="CHEBI:29105"/>
        <note>catalytic</note>
    </ligand>
</feature>
<evidence type="ECO:0000256" key="7">
    <source>
        <dbReference type="ARBA" id="ARBA00022723"/>
    </source>
</evidence>
<feature type="binding site" evidence="16">
    <location>
        <position position="255"/>
    </location>
    <ligand>
        <name>Ca(2+)</name>
        <dbReference type="ChEBI" id="CHEBI:29108"/>
        <label>2</label>
    </ligand>
</feature>
<feature type="active site" evidence="15 18">
    <location>
        <position position="397"/>
    </location>
</feature>
<feature type="compositionally biased region" description="Polar residues" evidence="19">
    <location>
        <begin position="1093"/>
        <end position="1107"/>
    </location>
</feature>
<dbReference type="CDD" id="cd04273">
    <property type="entry name" value="ZnMc_ADAMTS_like"/>
    <property type="match status" value="1"/>
</dbReference>
<dbReference type="InterPro" id="IPR045371">
    <property type="entry name" value="ADAMTS_CR_3"/>
</dbReference>
<evidence type="ECO:0000256" key="12">
    <source>
        <dbReference type="ARBA" id="ARBA00023049"/>
    </source>
</evidence>
<evidence type="ECO:0000259" key="21">
    <source>
        <dbReference type="PROSITE" id="PS50215"/>
    </source>
</evidence>
<organism evidence="22 23">
    <name type="scientific">Clytia hemisphaerica</name>
    <dbReference type="NCBI Taxonomy" id="252671"/>
    <lineage>
        <taxon>Eukaryota</taxon>
        <taxon>Metazoa</taxon>
        <taxon>Cnidaria</taxon>
        <taxon>Hydrozoa</taxon>
        <taxon>Hydroidolina</taxon>
        <taxon>Leptothecata</taxon>
        <taxon>Obeliida</taxon>
        <taxon>Clytiidae</taxon>
        <taxon>Clytia</taxon>
    </lineage>
</organism>
<feature type="disulfide bond" evidence="17">
    <location>
        <begin position="536"/>
        <end position="547"/>
    </location>
</feature>
<dbReference type="PROSITE" id="PS50215">
    <property type="entry name" value="ADAM_MEPRO"/>
    <property type="match status" value="1"/>
</dbReference>
<evidence type="ECO:0000256" key="15">
    <source>
        <dbReference type="PIRSR" id="PIRSR613273-1"/>
    </source>
</evidence>
<evidence type="ECO:0000256" key="11">
    <source>
        <dbReference type="ARBA" id="ARBA00022989"/>
    </source>
</evidence>
<keyword evidence="12" id="KW-0482">Metalloprotease</keyword>
<feature type="disulfide bond" evidence="17">
    <location>
        <begin position="574"/>
        <end position="612"/>
    </location>
</feature>
<keyword evidence="14" id="KW-0325">Glycoprotein</keyword>
<feature type="binding site" evidence="16">
    <location>
        <position position="344"/>
    </location>
    <ligand>
        <name>Ca(2+)</name>
        <dbReference type="ChEBI" id="CHEBI:29108"/>
        <label>1</label>
    </ligand>
</feature>
<keyword evidence="11" id="KW-1133">Transmembrane helix</keyword>
<dbReference type="InterPro" id="IPR041645">
    <property type="entry name" value="ADAMTS_CR_2"/>
</dbReference>
<dbReference type="GO" id="GO:0046872">
    <property type="term" value="F:metal ion binding"/>
    <property type="evidence" value="ECO:0007669"/>
    <property type="project" value="UniProtKB-KW"/>
</dbReference>
<feature type="binding site" evidence="16 18">
    <location>
        <position position="406"/>
    </location>
    <ligand>
        <name>Zn(2+)</name>
        <dbReference type="ChEBI" id="CHEBI:29105"/>
        <note>catalytic</note>
    </ligand>
</feature>
<evidence type="ECO:0000256" key="8">
    <source>
        <dbReference type="ARBA" id="ARBA00022737"/>
    </source>
</evidence>
<dbReference type="SUPFAM" id="SSF55486">
    <property type="entry name" value="Metalloproteases ('zincins'), catalytic domain"/>
    <property type="match status" value="1"/>
</dbReference>
<evidence type="ECO:0000256" key="5">
    <source>
        <dbReference type="ARBA" id="ARBA00022670"/>
    </source>
</evidence>
<evidence type="ECO:0000256" key="13">
    <source>
        <dbReference type="ARBA" id="ARBA00023157"/>
    </source>
</evidence>
<dbReference type="Pfam" id="PF00090">
    <property type="entry name" value="TSP_1"/>
    <property type="match status" value="1"/>
</dbReference>
<dbReference type="AlphaFoldDB" id="A0A7M5X253"/>
<dbReference type="InterPro" id="IPR001590">
    <property type="entry name" value="Peptidase_M12B"/>
</dbReference>
<keyword evidence="10 16" id="KW-0862">Zinc</keyword>
<evidence type="ECO:0000256" key="1">
    <source>
        <dbReference type="ARBA" id="ARBA00004167"/>
    </source>
</evidence>
<dbReference type="GO" id="GO:0016020">
    <property type="term" value="C:membrane"/>
    <property type="evidence" value="ECO:0007669"/>
    <property type="project" value="UniProtKB-SubCell"/>
</dbReference>
<keyword evidence="6" id="KW-0812">Transmembrane</keyword>
<dbReference type="PANTHER" id="PTHR13723">
    <property type="entry name" value="ADAMTS A DISINTEGRIN AND METALLOPROTEASE WITH THROMBOSPONDIN MOTIFS PROTEASE"/>
    <property type="match status" value="1"/>
</dbReference>
<dbReference type="PRINTS" id="PR01857">
    <property type="entry name" value="ADAMTSFAMILY"/>
</dbReference>
<dbReference type="Proteomes" id="UP000594262">
    <property type="component" value="Unplaced"/>
</dbReference>
<dbReference type="InterPro" id="IPR013273">
    <property type="entry name" value="ADAMTS/ADAMTS-like"/>
</dbReference>
<evidence type="ECO:0000313" key="22">
    <source>
        <dbReference type="EnsemblMetazoa" id="CLYHEMP016021.4"/>
    </source>
</evidence>
<dbReference type="FunFam" id="2.20.100.10:FF:000007">
    <property type="entry name" value="Thrombospondin 1"/>
    <property type="match status" value="1"/>
</dbReference>
<reference evidence="22" key="1">
    <citation type="submission" date="2021-01" db="UniProtKB">
        <authorList>
            <consortium name="EnsemblMetazoa"/>
        </authorList>
    </citation>
    <scope>IDENTIFICATION</scope>
</reference>
<keyword evidence="23" id="KW-1185">Reference proteome</keyword>
<dbReference type="Gene3D" id="3.40.1620.60">
    <property type="match status" value="2"/>
</dbReference>
<keyword evidence="16" id="KW-0106">Calcium</keyword>
<proteinExistence type="predicted"/>
<sequence>MYSIQIFSVLLTLVILTTSIDGRRENLFRSKEQENFAKTLHSYEILHPTIYFDRTMETKITWEQLHISLPDTLYIGIKISGQTLLIQLDRKNDLLTDDFSSEDVIDIQAKEGNGLERRLVDSFHLHCYYAGFVFGISDSKVTISTCDGLRGYINLDNEAYQIQPMRAQDGGFAHLVYRSDAKKAEHGRSMECVTGRFERKFEDGQPDTTFDENMNIRHFTKESNHHQQVQQINRTTQQKRTRRSTFSQQVIATVEVFVVADKDMIQFHGNDTIEDYVLTMMNMVSDMYKEPSLGAIVNIVVTKLLVLDTDEVKISSNGDKTLASFCEWQFLQNLRNPNSNQKFDVALLLTRKDLCLRSDVPCGTIGLAYIGGMCSSNRKCAVIEDIGLNTAYTIAHELGHTLGMQHDGLDNNCATQSNGRSHMMASHWPAVSAKPMKWSKCSANKLQSYLSSYKSFCIQSKAPVFNIEYEHRRKFPGELYDADTQCQQQFGKFSRHCKYFKRTGMATKMCQKLWCEVEGEQFCMSKLDAAAKGTECNPAKWCMYGKCVPNTEIPHAIHGGWSKWTGWSRCTRHCGIGVQQRERFCDNPSPRNGGQPCPGERIEHKTCNTRPCMASSRDFRRKQCSQINNSTHTFVPVHSSKEPCSLHCRPESNNAYYSIRVRSQVVDGTPCYEGSSDICVNGQCRQIGCDLKLNSKLFTDVCGVCGGKADTCRMIEGKFSQPLGEGYVKAVDIPRGARNVLVQEVRPCPSFLALSGPGSYNINGNYTIKLPGTYDFNGTSVTYRRRGTQETYLVEGPLKTTMHFKVLFQGYNFGIKYRYVMPIDKEEIEKNSQKKKDLQLKKKQAKRFGWMQGQWKKCSVQCGGGIMRREKARCLHFEGTKATFVENGKCVHAKSPVDEVKACNEQKCQKAWYKGDWSYCSRPCGNGRKTRKVVCKEQKQNGGWKIIDPNECNPATKPISVSACIIRSCFLKWEASKWGKCQGKCGKTGFMEREVTCSRPNGCNPKTKPIVRRRCRMTKCKYGWTVQPWGPCSKSCGKGAQTRLIDCRSKKTFKIAPTKLCTDSKQPRVSRACLTKCKKTPSRKIRYRGRRPSLNQRPLQSPASPSKNKVNIFKNLLNISVPINRTKQCKDRLLSWSCKMFILVYNAAGGRSYCYTAKAQSQCCATCRIERNKRRRRRKRFIA</sequence>
<dbReference type="PROSITE" id="PS50092">
    <property type="entry name" value="TSP1"/>
    <property type="match status" value="5"/>
</dbReference>
<keyword evidence="4" id="KW-0272">Extracellular matrix</keyword>
<dbReference type="InterPro" id="IPR024079">
    <property type="entry name" value="MetalloPept_cat_dom_sf"/>
</dbReference>
<name>A0A7M5X253_9CNID</name>
<evidence type="ECO:0000256" key="19">
    <source>
        <dbReference type="SAM" id="MobiDB-lite"/>
    </source>
</evidence>
<feature type="chain" id="PRO_5029605492" description="Peptidase M12B domain-containing protein" evidence="20">
    <location>
        <begin position="23"/>
        <end position="1183"/>
    </location>
</feature>
<evidence type="ECO:0000256" key="3">
    <source>
        <dbReference type="ARBA" id="ARBA00022525"/>
    </source>
</evidence>
<feature type="signal peptide" evidence="20">
    <location>
        <begin position="1"/>
        <end position="22"/>
    </location>
</feature>
<feature type="disulfide bond" evidence="17">
    <location>
        <begin position="510"/>
        <end position="542"/>
    </location>
</feature>
<comment type="cofactor">
    <cofactor evidence="16">
        <name>Zn(2+)</name>
        <dbReference type="ChEBI" id="CHEBI:29105"/>
    </cofactor>
    <text evidence="16">Binds 1 zinc ion per subunit.</text>
</comment>
<dbReference type="FunFam" id="3.40.390.10:FF:000001">
    <property type="entry name" value="A disintegrin and metalloproteinase with thrombospondin motifs 1"/>
    <property type="match status" value="1"/>
</dbReference>
<dbReference type="GeneID" id="136808939"/>
<comment type="subcellular location">
    <subcellularLocation>
        <location evidence="1">Membrane</location>
        <topology evidence="1">Single-pass membrane protein</topology>
    </subcellularLocation>
    <subcellularLocation>
        <location evidence="2">Secreted</location>
        <location evidence="2">Extracellular space</location>
        <location evidence="2">Extracellular matrix</location>
    </subcellularLocation>
</comment>
<keyword evidence="13 17" id="KW-1015">Disulfide bond</keyword>
<keyword evidence="7 16" id="KW-0479">Metal-binding</keyword>
<evidence type="ECO:0000256" key="6">
    <source>
        <dbReference type="ARBA" id="ARBA00022692"/>
    </source>
</evidence>
<dbReference type="EnsemblMetazoa" id="CLYHEMT016021.4">
    <property type="protein sequence ID" value="CLYHEMP016021.4"/>
    <property type="gene ID" value="CLYHEMG016021"/>
</dbReference>
<dbReference type="Pfam" id="PF19236">
    <property type="entry name" value="ADAMTS_CR_3"/>
    <property type="match status" value="1"/>
</dbReference>
<dbReference type="PANTHER" id="PTHR13723:SF281">
    <property type="entry name" value="PAPILIN"/>
    <property type="match status" value="1"/>
</dbReference>
<dbReference type="OrthoDB" id="10035764at2759"/>
<feature type="region of interest" description="Disordered" evidence="19">
    <location>
        <begin position="1088"/>
        <end position="1107"/>
    </location>
</feature>
<evidence type="ECO:0000256" key="9">
    <source>
        <dbReference type="ARBA" id="ARBA00022801"/>
    </source>
</evidence>